<dbReference type="Pfam" id="PF07724">
    <property type="entry name" value="AAA_2"/>
    <property type="match status" value="1"/>
</dbReference>
<dbReference type="NCBIfam" id="TIGR02639">
    <property type="entry name" value="ClpA"/>
    <property type="match status" value="1"/>
</dbReference>
<dbReference type="InterPro" id="IPR001270">
    <property type="entry name" value="ClpA/B"/>
</dbReference>
<sequence>MQISRHVQAIINAAYNEAKVRNHEYLTPEHVLYAALAFEEVQQVLLACGADLNQIKSGMENYFEQKVPVVQNMEPTQTVGFQSVLERAVLQSQAAQKKELDVADILVSLYDEERNYCAYYLRKAGVKRIDLLEVLSHGIRFEDESEEEGDNVDPSASGAWKEETEADSGIEAEPRMRPARKSALERFTTDLTALAREGKLEPVIGRDHELDRTVQVLCRRLKNNPIHVGDSGVGKTAITEGLAQRIVAGNVPPTLKDFSIYALDMGALVAGTKYRGDFEERIKKVVDEILKKEKAILFIDEIHTLVGAGATSGGSLDASNLLKPALTSGKIRCIGSTTHEEYTKYFDKDRALSRRFQKIDINEPSEADAIAILKGLRHKYEEFHNVRYTDAALETAVRLSAQFITERRLPDKAIDVIDEAGAFARIQAFKARETQDASTEVTLPEANQSSETVQDIPIIEIDVPQIETVVARIARIPERTVGENEKDKLRFLESRLKERIFGQDTAVEAVVRAVKRSRAGFRSPNKPVANFLFVGPTGVGKTELARSLADVLGIAMHRFDMSEYQEKHTVSRLIGSPPGYVGYEEGGLLTDAVRKQPHAVVLLDEIEKAHPDIFNILLQIMDYATLTDNNGRKADFRNVVLIMTSNAGARDIGKSLIGFGERILDEAVVDGAVERIFTPEFRNRLDAVVRFGHLNQDIVASIVRKELDAFRMQLAEKQVVLEVTETCIIQLAKDGYSREFGARNVSRLIEDKIKSFFVDEVLFGRLASGGVARADWSDGAYRIEVVS</sequence>
<accession>A0A7C3E2G3</accession>
<dbReference type="InterPro" id="IPR003593">
    <property type="entry name" value="AAA+_ATPase"/>
</dbReference>
<dbReference type="PROSITE" id="PS00871">
    <property type="entry name" value="CLPAB_2"/>
    <property type="match status" value="1"/>
</dbReference>
<dbReference type="InterPro" id="IPR041546">
    <property type="entry name" value="ClpA/ClpB_AAA_lid"/>
</dbReference>
<keyword evidence="3 6" id="KW-0067">ATP-binding</keyword>
<dbReference type="PRINTS" id="PR00300">
    <property type="entry name" value="CLPPROTEASEA"/>
</dbReference>
<name>A0A7C3E2G3_9SPIR</name>
<evidence type="ECO:0000313" key="9">
    <source>
        <dbReference type="EMBL" id="HFH30368.1"/>
    </source>
</evidence>
<dbReference type="PANTHER" id="PTHR11638:SF111">
    <property type="entry name" value="ATP-DEPENDENT CLP PROTEASE ATP-BINDING SUBUNIT CLPA"/>
    <property type="match status" value="1"/>
</dbReference>
<evidence type="ECO:0000256" key="6">
    <source>
        <dbReference type="RuleBase" id="RU004432"/>
    </source>
</evidence>
<organism evidence="9">
    <name type="scientific">Gracilinema caldarium</name>
    <dbReference type="NCBI Taxonomy" id="215591"/>
    <lineage>
        <taxon>Bacteria</taxon>
        <taxon>Pseudomonadati</taxon>
        <taxon>Spirochaetota</taxon>
        <taxon>Spirochaetia</taxon>
        <taxon>Spirochaetales</taxon>
        <taxon>Breznakiellaceae</taxon>
        <taxon>Gracilinema</taxon>
    </lineage>
</organism>
<dbReference type="GO" id="GO:0006508">
    <property type="term" value="P:proteolysis"/>
    <property type="evidence" value="ECO:0007669"/>
    <property type="project" value="UniProtKB-KW"/>
</dbReference>
<dbReference type="InterPro" id="IPR028299">
    <property type="entry name" value="ClpA/B_CS2"/>
</dbReference>
<keyword evidence="2 6" id="KW-0547">Nucleotide-binding</keyword>
<dbReference type="InterPro" id="IPR018368">
    <property type="entry name" value="ClpA/B_CS1"/>
</dbReference>
<dbReference type="CDD" id="cd00009">
    <property type="entry name" value="AAA"/>
    <property type="match status" value="1"/>
</dbReference>
<keyword evidence="9" id="KW-0378">Hydrolase</keyword>
<dbReference type="Gene3D" id="3.40.50.300">
    <property type="entry name" value="P-loop containing nucleotide triphosphate hydrolases"/>
    <property type="match status" value="2"/>
</dbReference>
<feature type="region of interest" description="Disordered" evidence="7">
    <location>
        <begin position="143"/>
        <end position="170"/>
    </location>
</feature>
<comment type="caution">
    <text evidence="9">The sequence shown here is derived from an EMBL/GenBank/DDBJ whole genome shotgun (WGS) entry which is preliminary data.</text>
</comment>
<dbReference type="FunFam" id="3.40.50.300:FF:000025">
    <property type="entry name" value="ATP-dependent Clp protease subunit"/>
    <property type="match status" value="1"/>
</dbReference>
<evidence type="ECO:0000256" key="7">
    <source>
        <dbReference type="SAM" id="MobiDB-lite"/>
    </source>
</evidence>
<keyword evidence="4 6" id="KW-0143">Chaperone</keyword>
<proteinExistence type="inferred from homology"/>
<dbReference type="GO" id="GO:0043335">
    <property type="term" value="P:protein unfolding"/>
    <property type="evidence" value="ECO:0007669"/>
    <property type="project" value="InterPro"/>
</dbReference>
<dbReference type="GO" id="GO:0034605">
    <property type="term" value="P:cellular response to heat"/>
    <property type="evidence" value="ECO:0007669"/>
    <property type="project" value="TreeGrafter"/>
</dbReference>
<dbReference type="FunFam" id="3.40.50.300:FF:000010">
    <property type="entry name" value="Chaperone clpB 1, putative"/>
    <property type="match status" value="1"/>
</dbReference>
<reference evidence="9" key="1">
    <citation type="journal article" date="2020" name="mSystems">
        <title>Genome- and Community-Level Interaction Insights into Carbon Utilization and Element Cycling Functions of Hydrothermarchaeota in Hydrothermal Sediment.</title>
        <authorList>
            <person name="Zhou Z."/>
            <person name="Liu Y."/>
            <person name="Xu W."/>
            <person name="Pan J."/>
            <person name="Luo Z.H."/>
            <person name="Li M."/>
        </authorList>
    </citation>
    <scope>NUCLEOTIDE SEQUENCE [LARGE SCALE GENOMIC DNA]</scope>
    <source>
        <strain evidence="9">SpSt-503</strain>
    </source>
</reference>
<dbReference type="PROSITE" id="PS51903">
    <property type="entry name" value="CLP_R"/>
    <property type="match status" value="1"/>
</dbReference>
<dbReference type="PANTHER" id="PTHR11638">
    <property type="entry name" value="ATP-DEPENDENT CLP PROTEASE"/>
    <property type="match status" value="1"/>
</dbReference>
<dbReference type="AlphaFoldDB" id="A0A7C3E2G3"/>
<dbReference type="Gene3D" id="1.10.8.60">
    <property type="match status" value="2"/>
</dbReference>
<dbReference type="EMBL" id="DSVL01000393">
    <property type="protein sequence ID" value="HFH30368.1"/>
    <property type="molecule type" value="Genomic_DNA"/>
</dbReference>
<dbReference type="Pfam" id="PF02861">
    <property type="entry name" value="Clp_N"/>
    <property type="match status" value="1"/>
</dbReference>
<dbReference type="InterPro" id="IPR019489">
    <property type="entry name" value="Clp_ATPase_C"/>
</dbReference>
<dbReference type="SMART" id="SM01086">
    <property type="entry name" value="ClpB_D2-small"/>
    <property type="match status" value="1"/>
</dbReference>
<evidence type="ECO:0000256" key="3">
    <source>
        <dbReference type="ARBA" id="ARBA00022840"/>
    </source>
</evidence>
<dbReference type="InterPro" id="IPR004176">
    <property type="entry name" value="Clp_R_N"/>
</dbReference>
<keyword evidence="1 5" id="KW-0677">Repeat</keyword>
<evidence type="ECO:0000256" key="5">
    <source>
        <dbReference type="PROSITE-ProRule" id="PRU01251"/>
    </source>
</evidence>
<dbReference type="GO" id="GO:0005737">
    <property type="term" value="C:cytoplasm"/>
    <property type="evidence" value="ECO:0007669"/>
    <property type="project" value="TreeGrafter"/>
</dbReference>
<evidence type="ECO:0000256" key="1">
    <source>
        <dbReference type="ARBA" id="ARBA00022737"/>
    </source>
</evidence>
<comment type="similarity">
    <text evidence="6">Belongs to the ClpA/ClpB family.</text>
</comment>
<dbReference type="InterPro" id="IPR013461">
    <property type="entry name" value="ClpA"/>
</dbReference>
<keyword evidence="9" id="KW-0645">Protease</keyword>
<dbReference type="Pfam" id="PF17871">
    <property type="entry name" value="AAA_lid_9"/>
    <property type="match status" value="1"/>
</dbReference>
<dbReference type="PROSITE" id="PS00870">
    <property type="entry name" value="CLPAB_1"/>
    <property type="match status" value="1"/>
</dbReference>
<evidence type="ECO:0000256" key="2">
    <source>
        <dbReference type="ARBA" id="ARBA00022741"/>
    </source>
</evidence>
<dbReference type="CDD" id="cd19499">
    <property type="entry name" value="RecA-like_ClpB_Hsp104-like"/>
    <property type="match status" value="1"/>
</dbReference>
<gene>
    <name evidence="9" type="primary">clpA</name>
    <name evidence="9" type="ORF">ENS59_12815</name>
</gene>
<protein>
    <submittedName>
        <fullName evidence="9">ATP-dependent Clp protease ATP-binding subunit ClpA</fullName>
    </submittedName>
</protein>
<evidence type="ECO:0000256" key="4">
    <source>
        <dbReference type="ARBA" id="ARBA00023186"/>
    </source>
</evidence>
<dbReference type="SUPFAM" id="SSF52540">
    <property type="entry name" value="P-loop containing nucleoside triphosphate hydrolases"/>
    <property type="match status" value="2"/>
</dbReference>
<dbReference type="GO" id="GO:0016887">
    <property type="term" value="F:ATP hydrolysis activity"/>
    <property type="evidence" value="ECO:0007669"/>
    <property type="project" value="InterPro"/>
</dbReference>
<dbReference type="InterPro" id="IPR036628">
    <property type="entry name" value="Clp_N_dom_sf"/>
</dbReference>
<dbReference type="Gene3D" id="1.10.1780.10">
    <property type="entry name" value="Clp, N-terminal domain"/>
    <property type="match status" value="1"/>
</dbReference>
<dbReference type="GO" id="GO:0005524">
    <property type="term" value="F:ATP binding"/>
    <property type="evidence" value="ECO:0007669"/>
    <property type="project" value="UniProtKB-KW"/>
</dbReference>
<dbReference type="SMART" id="SM00382">
    <property type="entry name" value="AAA"/>
    <property type="match status" value="2"/>
</dbReference>
<evidence type="ECO:0000259" key="8">
    <source>
        <dbReference type="PROSITE" id="PS51903"/>
    </source>
</evidence>
<dbReference type="Pfam" id="PF00004">
    <property type="entry name" value="AAA"/>
    <property type="match status" value="1"/>
</dbReference>
<dbReference type="InterPro" id="IPR050130">
    <property type="entry name" value="ClpA_ClpB"/>
</dbReference>
<dbReference type="SUPFAM" id="SSF81923">
    <property type="entry name" value="Double Clp-N motif"/>
    <property type="match status" value="1"/>
</dbReference>
<feature type="domain" description="Clp R" evidence="8">
    <location>
        <begin position="1"/>
        <end position="142"/>
    </location>
</feature>
<dbReference type="Pfam" id="PF10431">
    <property type="entry name" value="ClpB_D2-small"/>
    <property type="match status" value="1"/>
</dbReference>
<dbReference type="GO" id="GO:0008233">
    <property type="term" value="F:peptidase activity"/>
    <property type="evidence" value="ECO:0007669"/>
    <property type="project" value="UniProtKB-KW"/>
</dbReference>
<dbReference type="InterPro" id="IPR027417">
    <property type="entry name" value="P-loop_NTPase"/>
</dbReference>
<dbReference type="InterPro" id="IPR003959">
    <property type="entry name" value="ATPase_AAA_core"/>
</dbReference>